<dbReference type="Proteomes" id="UP001143910">
    <property type="component" value="Unassembled WGS sequence"/>
</dbReference>
<proteinExistence type="predicted"/>
<keyword evidence="2" id="KW-1185">Reference proteome</keyword>
<dbReference type="EMBL" id="JANJQO010000476">
    <property type="protein sequence ID" value="KAJ2977392.1"/>
    <property type="molecule type" value="Genomic_DNA"/>
</dbReference>
<accession>A0ACC1NDJ8</accession>
<organism evidence="1 2">
    <name type="scientific">Zarea fungicola</name>
    <dbReference type="NCBI Taxonomy" id="93591"/>
    <lineage>
        <taxon>Eukaryota</taxon>
        <taxon>Fungi</taxon>
        <taxon>Dikarya</taxon>
        <taxon>Ascomycota</taxon>
        <taxon>Pezizomycotina</taxon>
        <taxon>Sordariomycetes</taxon>
        <taxon>Hypocreomycetidae</taxon>
        <taxon>Hypocreales</taxon>
        <taxon>Cordycipitaceae</taxon>
        <taxon>Zarea</taxon>
    </lineage>
</organism>
<evidence type="ECO:0000313" key="1">
    <source>
        <dbReference type="EMBL" id="KAJ2977392.1"/>
    </source>
</evidence>
<name>A0ACC1NDJ8_9HYPO</name>
<comment type="caution">
    <text evidence="1">The sequence shown here is derived from an EMBL/GenBank/DDBJ whole genome shotgun (WGS) entry which is preliminary data.</text>
</comment>
<reference evidence="1" key="1">
    <citation type="submission" date="2022-08" db="EMBL/GenBank/DDBJ databases">
        <title>Genome Sequence of Lecanicillium fungicola.</title>
        <authorList>
            <person name="Buettner E."/>
        </authorList>
    </citation>
    <scope>NUCLEOTIDE SEQUENCE</scope>
    <source>
        <strain evidence="1">Babe33</strain>
    </source>
</reference>
<protein>
    <submittedName>
        <fullName evidence="1">Uncharacterized protein</fullName>
    </submittedName>
</protein>
<gene>
    <name evidence="1" type="ORF">NQ176_g4398</name>
</gene>
<evidence type="ECO:0000313" key="2">
    <source>
        <dbReference type="Proteomes" id="UP001143910"/>
    </source>
</evidence>
<sequence>MVTENRSFDNLLGGQTLTGLGNPIQTGPYCNPLNVSRPDSGTGCIAALDFDSIIDDPDHSVSGNNLEFYGSFTPDNEAIRAFTLQPNMDDSLTEQIRLIQVLVITALTQNFVVFNHWHSETPGPTLPNRVSLCSGTSAGKGQNDIGYNTMEQKSIFQQATELGFEWKDHLVDTSIQDARWFKWTGKLPHLAYINSSCSSDGTNSMHPADRVFYGEQLIKYVYEAVRRTPADLARVTVGQGRGGAARAQTRTAGRPDGVVPGHVNFTDAGLSLGVAPYNPRASGTFDHLIGTTLRTDTPEKFPTVSHFRS</sequence>